<dbReference type="EMBL" id="CP005587">
    <property type="protein sequence ID" value="AGK56641.1"/>
    <property type="molecule type" value="Genomic_DNA"/>
</dbReference>
<feature type="region of interest" description="Disordered" evidence="5">
    <location>
        <begin position="506"/>
        <end position="530"/>
    </location>
</feature>
<evidence type="ECO:0000256" key="5">
    <source>
        <dbReference type="SAM" id="MobiDB-lite"/>
    </source>
</evidence>
<dbReference type="InterPro" id="IPR051533">
    <property type="entry name" value="WaaL-like"/>
</dbReference>
<dbReference type="AlphaFoldDB" id="N0B7Y3"/>
<evidence type="ECO:0000259" key="7">
    <source>
        <dbReference type="Pfam" id="PF04932"/>
    </source>
</evidence>
<accession>N0B7Y3</accession>
<evidence type="ECO:0000256" key="6">
    <source>
        <dbReference type="SAM" id="Phobius"/>
    </source>
</evidence>
<dbReference type="PANTHER" id="PTHR37422:SF13">
    <property type="entry name" value="LIPOPOLYSACCHARIDE BIOSYNTHESIS PROTEIN PA4999-RELATED"/>
    <property type="match status" value="1"/>
</dbReference>
<dbReference type="KEGG" id="hdt:HYPDE_24783"/>
<feature type="transmembrane region" description="Helical" evidence="6">
    <location>
        <begin position="40"/>
        <end position="59"/>
    </location>
</feature>
<dbReference type="Pfam" id="PF04932">
    <property type="entry name" value="Wzy_C"/>
    <property type="match status" value="1"/>
</dbReference>
<proteinExistence type="predicted"/>
<organism evidence="8 9">
    <name type="scientific">Hyphomicrobium denitrificans 1NES1</name>
    <dbReference type="NCBI Taxonomy" id="670307"/>
    <lineage>
        <taxon>Bacteria</taxon>
        <taxon>Pseudomonadati</taxon>
        <taxon>Pseudomonadota</taxon>
        <taxon>Alphaproteobacteria</taxon>
        <taxon>Hyphomicrobiales</taxon>
        <taxon>Hyphomicrobiaceae</taxon>
        <taxon>Hyphomicrobium</taxon>
    </lineage>
</organism>
<evidence type="ECO:0000256" key="4">
    <source>
        <dbReference type="ARBA" id="ARBA00023136"/>
    </source>
</evidence>
<keyword evidence="3 6" id="KW-1133">Transmembrane helix</keyword>
<feature type="transmembrane region" description="Helical" evidence="6">
    <location>
        <begin position="261"/>
        <end position="281"/>
    </location>
</feature>
<dbReference type="InterPro" id="IPR007016">
    <property type="entry name" value="O-antigen_ligase-rel_domated"/>
</dbReference>
<feature type="transmembrane region" description="Helical" evidence="6">
    <location>
        <begin position="227"/>
        <end position="249"/>
    </location>
</feature>
<dbReference type="HOGENOM" id="CLU_035700_0_0_5"/>
<keyword evidence="4 6" id="KW-0472">Membrane</keyword>
<evidence type="ECO:0000256" key="1">
    <source>
        <dbReference type="ARBA" id="ARBA00004141"/>
    </source>
</evidence>
<keyword evidence="9" id="KW-1185">Reference proteome</keyword>
<evidence type="ECO:0000256" key="2">
    <source>
        <dbReference type="ARBA" id="ARBA00022692"/>
    </source>
</evidence>
<dbReference type="Proteomes" id="UP000005952">
    <property type="component" value="Chromosome"/>
</dbReference>
<dbReference type="STRING" id="670307.HYPDE_24783"/>
<feature type="transmembrane region" description="Helical" evidence="6">
    <location>
        <begin position="442"/>
        <end position="460"/>
    </location>
</feature>
<protein>
    <submittedName>
        <fullName evidence="8">O-antigen polymerase</fullName>
    </submittedName>
</protein>
<feature type="transmembrane region" description="Helical" evidence="6">
    <location>
        <begin position="287"/>
        <end position="304"/>
    </location>
</feature>
<keyword evidence="2 6" id="KW-0812">Transmembrane</keyword>
<dbReference type="PANTHER" id="PTHR37422">
    <property type="entry name" value="TEICHURONIC ACID BIOSYNTHESIS PROTEIN TUAE"/>
    <property type="match status" value="1"/>
</dbReference>
<feature type="domain" description="O-antigen ligase-related" evidence="7">
    <location>
        <begin position="270"/>
        <end position="414"/>
    </location>
</feature>
<evidence type="ECO:0000313" key="8">
    <source>
        <dbReference type="EMBL" id="AGK56641.1"/>
    </source>
</evidence>
<gene>
    <name evidence="8" type="ORF">HYPDE_24783</name>
</gene>
<evidence type="ECO:0000256" key="3">
    <source>
        <dbReference type="ARBA" id="ARBA00022989"/>
    </source>
</evidence>
<sequence length="559" mass="60988">MLFLPDISMHSGVNRDVRRAPRLSIGRTVRTLIHAPRGHFYLTAGVFGLSIVFGGGTRSGFLGDAVLQLISLPLLWTAISELLDCQEPSRLRRLLPYIAAVASLPLLQLVPLPPSIWTSLPGRAVIVETYGVLGYPLPAHPLTLSPTATWLSTLGLVPPIAIFLGMATLDYEERRVLSLVLIAMAVISVFLGLLQLAGGANSALRFYVVTNTTEAVGFFANRNHFAVLLYAAMLFSFCWLLDAAVSVASKARRARLDSKPVIYFAGGAVAFIALLAGQLMARSRAGLILSAVALMAGFAMAMRDRRARNGSHLSKVLLGTIAITIAICSQFAFFRILDRFGPDIVSDVRIAIVRNTIAAARAYMPFGSGLGTFVPVYQMFEKPADIAVTYVNHAHNDFLELWLETGILGLALLILCIVWLVRRAIAVWATDDTGDDFRIDRNLMRSAAIVAALLLVHSLVDYPLRTTADLSVFAFAAGLLVSPLEKFSACSGGDVQKRQAKKSTFAQGVSRRHKPARQRELWDGGGDWPAEWRDKRVRAETEYGAHGGDVRFTELDDKK</sequence>
<feature type="transmembrane region" description="Helical" evidence="6">
    <location>
        <begin position="176"/>
        <end position="197"/>
    </location>
</feature>
<feature type="transmembrane region" description="Helical" evidence="6">
    <location>
        <begin position="466"/>
        <end position="484"/>
    </location>
</feature>
<feature type="transmembrane region" description="Helical" evidence="6">
    <location>
        <begin position="401"/>
        <end position="421"/>
    </location>
</feature>
<feature type="transmembrane region" description="Helical" evidence="6">
    <location>
        <begin position="148"/>
        <end position="169"/>
    </location>
</feature>
<feature type="transmembrane region" description="Helical" evidence="6">
    <location>
        <begin position="316"/>
        <end position="337"/>
    </location>
</feature>
<reference evidence="8 9" key="1">
    <citation type="journal article" date="2013" name="Genome Announc.">
        <title>Genome sequences for three denitrifying bacterial strains isolated from a uranium- and nitrate-contaminated subsurface environment.</title>
        <authorList>
            <person name="Venkatramanan R."/>
            <person name="Prakash O."/>
            <person name="Woyke T."/>
            <person name="Chain P."/>
            <person name="Goodwin L.A."/>
            <person name="Watson D."/>
            <person name="Brooks S."/>
            <person name="Kostka J.E."/>
            <person name="Green S.J."/>
        </authorList>
    </citation>
    <scope>NUCLEOTIDE SEQUENCE [LARGE SCALE GENOMIC DNA]</scope>
    <source>
        <strain evidence="8 9">1NES1</strain>
    </source>
</reference>
<evidence type="ECO:0000313" key="9">
    <source>
        <dbReference type="Proteomes" id="UP000005952"/>
    </source>
</evidence>
<dbReference type="GO" id="GO:0016020">
    <property type="term" value="C:membrane"/>
    <property type="evidence" value="ECO:0007669"/>
    <property type="project" value="UniProtKB-SubCell"/>
</dbReference>
<name>N0B7Y3_9HYPH</name>
<comment type="subcellular location">
    <subcellularLocation>
        <location evidence="1">Membrane</location>
        <topology evidence="1">Multi-pass membrane protein</topology>
    </subcellularLocation>
</comment>
<dbReference type="eggNOG" id="COG3307">
    <property type="taxonomic scope" value="Bacteria"/>
</dbReference>